<organism evidence="1 2">
    <name type="scientific">Nakamurella antarctica</name>
    <dbReference type="NCBI Taxonomy" id="1902245"/>
    <lineage>
        <taxon>Bacteria</taxon>
        <taxon>Bacillati</taxon>
        <taxon>Actinomycetota</taxon>
        <taxon>Actinomycetes</taxon>
        <taxon>Nakamurellales</taxon>
        <taxon>Nakamurellaceae</taxon>
        <taxon>Nakamurella</taxon>
    </lineage>
</organism>
<evidence type="ECO:0000313" key="1">
    <source>
        <dbReference type="EMBL" id="AZI58240.1"/>
    </source>
</evidence>
<dbReference type="KEGG" id="nak:EH165_08925"/>
<proteinExistence type="predicted"/>
<name>A0A3G8ZLY5_9ACTN</name>
<dbReference type="AlphaFoldDB" id="A0A3G8ZLY5"/>
<dbReference type="EMBL" id="CP034170">
    <property type="protein sequence ID" value="AZI58240.1"/>
    <property type="molecule type" value="Genomic_DNA"/>
</dbReference>
<dbReference type="OrthoDB" id="3397289at2"/>
<reference evidence="1 2" key="1">
    <citation type="submission" date="2018-11" db="EMBL/GenBank/DDBJ databases">
        <authorList>
            <person name="Da X."/>
        </authorList>
    </citation>
    <scope>NUCLEOTIDE SEQUENCE [LARGE SCALE GENOMIC DNA]</scope>
    <source>
        <strain evidence="1 2">S14-144</strain>
    </source>
</reference>
<dbReference type="Proteomes" id="UP000268084">
    <property type="component" value="Chromosome"/>
</dbReference>
<protein>
    <submittedName>
        <fullName evidence="1">Uncharacterized protein</fullName>
    </submittedName>
</protein>
<sequence>MRLPFSKARLSPALRVALEPDEQLISVADIDGGGQLAVTRLGLWHVPDGGTPVRTGWEVISKARWAAGILEVTVADVVGELASAQVLVDRQPVRYAISEPRRTTDQVHTRTRGGVVHAGHHTFTGGSGWIILRKVPGCNGLQPQVRFDAGTDPASAAVQTAVRELITRALRALQPEDDL</sequence>
<dbReference type="RefSeq" id="WP_124799149.1">
    <property type="nucleotide sequence ID" value="NZ_CP034170.1"/>
</dbReference>
<accession>A0A3G8ZLY5</accession>
<reference evidence="1 2" key="2">
    <citation type="submission" date="2018-12" db="EMBL/GenBank/DDBJ databases">
        <title>Nakamurella antarcticus sp. nov., isolated from Antarctica South Shetland Islands soil.</title>
        <authorList>
            <person name="Peng F."/>
        </authorList>
    </citation>
    <scope>NUCLEOTIDE SEQUENCE [LARGE SCALE GENOMIC DNA]</scope>
    <source>
        <strain evidence="1 2">S14-144</strain>
    </source>
</reference>
<gene>
    <name evidence="1" type="ORF">EH165_08925</name>
</gene>
<evidence type="ECO:0000313" key="2">
    <source>
        <dbReference type="Proteomes" id="UP000268084"/>
    </source>
</evidence>
<keyword evidence="2" id="KW-1185">Reference proteome</keyword>